<evidence type="ECO:0000313" key="2">
    <source>
        <dbReference type="EMBL" id="MED3562037.1"/>
    </source>
</evidence>
<accession>A0ABU6N738</accession>
<protein>
    <submittedName>
        <fullName evidence="2">GNAT family N-acetyltransferase</fullName>
    </submittedName>
</protein>
<proteinExistence type="predicted"/>
<comment type="caution">
    <text evidence="2">The sequence shown here is derived from an EMBL/GenBank/DDBJ whole genome shotgun (WGS) entry which is preliminary data.</text>
</comment>
<reference evidence="2 3" key="1">
    <citation type="submission" date="2023-03" db="EMBL/GenBank/DDBJ databases">
        <title>Bacillus Genome Sequencing.</title>
        <authorList>
            <person name="Dunlap C."/>
        </authorList>
    </citation>
    <scope>NUCLEOTIDE SEQUENCE [LARGE SCALE GENOMIC DNA]</scope>
    <source>
        <strain evidence="2 3">B-14544</strain>
    </source>
</reference>
<name>A0ABU6N738_9BACI</name>
<evidence type="ECO:0000259" key="1">
    <source>
        <dbReference type="PROSITE" id="PS51186"/>
    </source>
</evidence>
<dbReference type="InterPro" id="IPR000182">
    <property type="entry name" value="GNAT_dom"/>
</dbReference>
<dbReference type="Gene3D" id="3.40.630.30">
    <property type="match status" value="1"/>
</dbReference>
<feature type="domain" description="N-acetyltransferase" evidence="1">
    <location>
        <begin position="1"/>
        <end position="153"/>
    </location>
</feature>
<dbReference type="Pfam" id="PF00583">
    <property type="entry name" value="Acetyltransf_1"/>
    <property type="match status" value="1"/>
</dbReference>
<dbReference type="PROSITE" id="PS51186">
    <property type="entry name" value="GNAT"/>
    <property type="match status" value="1"/>
</dbReference>
<dbReference type="CDD" id="cd04301">
    <property type="entry name" value="NAT_SF"/>
    <property type="match status" value="1"/>
</dbReference>
<dbReference type="Proteomes" id="UP001330749">
    <property type="component" value="Unassembled WGS sequence"/>
</dbReference>
<dbReference type="SUPFAM" id="SSF55729">
    <property type="entry name" value="Acyl-CoA N-acyltransferases (Nat)"/>
    <property type="match status" value="1"/>
</dbReference>
<sequence length="153" mass="18313">MDFKIVSSKYEEANELFRIQKEAFHSEIIKYKDYHSSPATESWNNFVFRMLTTSHFSIYVNDKLAGGICIVKQADNHNYLYRIFLGSEYQNDGLGSKILRQLEYRYPEVKKWSLDTPKDNQRNRHFYEKLGYKKTGEQIINKYLTLIDYEKIL</sequence>
<dbReference type="InterPro" id="IPR016181">
    <property type="entry name" value="Acyl_CoA_acyltransferase"/>
</dbReference>
<gene>
    <name evidence="2" type="ORF">P4447_05940</name>
</gene>
<keyword evidence="3" id="KW-1185">Reference proteome</keyword>
<organism evidence="2 3">
    <name type="scientific">Bacillus xiapuensis</name>
    <dbReference type="NCBI Taxonomy" id="2014075"/>
    <lineage>
        <taxon>Bacteria</taxon>
        <taxon>Bacillati</taxon>
        <taxon>Bacillota</taxon>
        <taxon>Bacilli</taxon>
        <taxon>Bacillales</taxon>
        <taxon>Bacillaceae</taxon>
        <taxon>Bacillus</taxon>
    </lineage>
</organism>
<evidence type="ECO:0000313" key="3">
    <source>
        <dbReference type="Proteomes" id="UP001330749"/>
    </source>
</evidence>
<dbReference type="EMBL" id="JARMQG010000066">
    <property type="protein sequence ID" value="MED3562037.1"/>
    <property type="molecule type" value="Genomic_DNA"/>
</dbReference>
<dbReference type="RefSeq" id="WP_327966946.1">
    <property type="nucleotide sequence ID" value="NZ_JARMQG010000066.1"/>
</dbReference>